<name>A0A2T6B1Q8_9RHOB</name>
<protein>
    <submittedName>
        <fullName evidence="1">Uncharacterized protein</fullName>
    </submittedName>
</protein>
<comment type="caution">
    <text evidence="1">The sequence shown here is derived from an EMBL/GenBank/DDBJ whole genome shotgun (WGS) entry which is preliminary data.</text>
</comment>
<reference evidence="1 2" key="1">
    <citation type="submission" date="2018-04" db="EMBL/GenBank/DDBJ databases">
        <title>Genomic Encyclopedia of Archaeal and Bacterial Type Strains, Phase II (KMG-II): from individual species to whole genera.</title>
        <authorList>
            <person name="Goeker M."/>
        </authorList>
    </citation>
    <scope>NUCLEOTIDE SEQUENCE [LARGE SCALE GENOMIC DNA]</scope>
    <source>
        <strain evidence="1 2">DSM 21823</strain>
    </source>
</reference>
<dbReference type="AlphaFoldDB" id="A0A2T6B1Q8"/>
<gene>
    <name evidence="1" type="ORF">C8N34_106143</name>
</gene>
<evidence type="ECO:0000313" key="1">
    <source>
        <dbReference type="EMBL" id="PTX49962.1"/>
    </source>
</evidence>
<organism evidence="1 2">
    <name type="scientific">Gemmobacter caeni</name>
    <dbReference type="NCBI Taxonomy" id="589035"/>
    <lineage>
        <taxon>Bacteria</taxon>
        <taxon>Pseudomonadati</taxon>
        <taxon>Pseudomonadota</taxon>
        <taxon>Alphaproteobacteria</taxon>
        <taxon>Rhodobacterales</taxon>
        <taxon>Paracoccaceae</taxon>
        <taxon>Gemmobacter</taxon>
    </lineage>
</organism>
<accession>A0A2T6B1Q8</accession>
<proteinExistence type="predicted"/>
<dbReference type="EMBL" id="QBKP01000006">
    <property type="protein sequence ID" value="PTX49962.1"/>
    <property type="molecule type" value="Genomic_DNA"/>
</dbReference>
<sequence length="58" mass="6204">MAGKTTARFVVGPRCPGEAKALCEFSEGPLTSDLSQALTDSSHCFAIVTYLYQCFANV</sequence>
<keyword evidence="2" id="KW-1185">Reference proteome</keyword>
<evidence type="ECO:0000313" key="2">
    <source>
        <dbReference type="Proteomes" id="UP000244224"/>
    </source>
</evidence>
<dbReference type="Proteomes" id="UP000244224">
    <property type="component" value="Unassembled WGS sequence"/>
</dbReference>